<name>A0ABR2M1T8_9ASPA</name>
<organism evidence="1 2">
    <name type="scientific">Platanthera guangdongensis</name>
    <dbReference type="NCBI Taxonomy" id="2320717"/>
    <lineage>
        <taxon>Eukaryota</taxon>
        <taxon>Viridiplantae</taxon>
        <taxon>Streptophyta</taxon>
        <taxon>Embryophyta</taxon>
        <taxon>Tracheophyta</taxon>
        <taxon>Spermatophyta</taxon>
        <taxon>Magnoliopsida</taxon>
        <taxon>Liliopsida</taxon>
        <taxon>Asparagales</taxon>
        <taxon>Orchidaceae</taxon>
        <taxon>Orchidoideae</taxon>
        <taxon>Orchideae</taxon>
        <taxon>Orchidinae</taxon>
        <taxon>Platanthera</taxon>
    </lineage>
</organism>
<comment type="caution">
    <text evidence="1">The sequence shown here is derived from an EMBL/GenBank/DDBJ whole genome shotgun (WGS) entry which is preliminary data.</text>
</comment>
<protein>
    <submittedName>
        <fullName evidence="1">Uncharacterized protein</fullName>
    </submittedName>
</protein>
<keyword evidence="2" id="KW-1185">Reference proteome</keyword>
<proteinExistence type="predicted"/>
<reference evidence="1 2" key="1">
    <citation type="journal article" date="2022" name="Nat. Plants">
        <title>Genomes of leafy and leafless Platanthera orchids illuminate the evolution of mycoheterotrophy.</title>
        <authorList>
            <person name="Li M.H."/>
            <person name="Liu K.W."/>
            <person name="Li Z."/>
            <person name="Lu H.C."/>
            <person name="Ye Q.L."/>
            <person name="Zhang D."/>
            <person name="Wang J.Y."/>
            <person name="Li Y.F."/>
            <person name="Zhong Z.M."/>
            <person name="Liu X."/>
            <person name="Yu X."/>
            <person name="Liu D.K."/>
            <person name="Tu X.D."/>
            <person name="Liu B."/>
            <person name="Hao Y."/>
            <person name="Liao X.Y."/>
            <person name="Jiang Y.T."/>
            <person name="Sun W.H."/>
            <person name="Chen J."/>
            <person name="Chen Y.Q."/>
            <person name="Ai Y."/>
            <person name="Zhai J.W."/>
            <person name="Wu S.S."/>
            <person name="Zhou Z."/>
            <person name="Hsiao Y.Y."/>
            <person name="Wu W.L."/>
            <person name="Chen Y.Y."/>
            <person name="Lin Y.F."/>
            <person name="Hsu J.L."/>
            <person name="Li C.Y."/>
            <person name="Wang Z.W."/>
            <person name="Zhao X."/>
            <person name="Zhong W.Y."/>
            <person name="Ma X.K."/>
            <person name="Ma L."/>
            <person name="Huang J."/>
            <person name="Chen G.Z."/>
            <person name="Huang M.Z."/>
            <person name="Huang L."/>
            <person name="Peng D.H."/>
            <person name="Luo Y.B."/>
            <person name="Zou S.Q."/>
            <person name="Chen S.P."/>
            <person name="Lan S."/>
            <person name="Tsai W.C."/>
            <person name="Van de Peer Y."/>
            <person name="Liu Z.J."/>
        </authorList>
    </citation>
    <scope>NUCLEOTIDE SEQUENCE [LARGE SCALE GENOMIC DNA]</scope>
    <source>
        <strain evidence="1">Lor288</strain>
    </source>
</reference>
<sequence>MIENQDHLDAECTRLVVVGQELLRWGMRIPISRAWEEVVRMVIYGGGGGGHISGPPPVLCYVSILVCL</sequence>
<dbReference type="Proteomes" id="UP001412067">
    <property type="component" value="Unassembled WGS sequence"/>
</dbReference>
<dbReference type="EMBL" id="JBBWWR010000013">
    <property type="protein sequence ID" value="KAK8956424.1"/>
    <property type="molecule type" value="Genomic_DNA"/>
</dbReference>
<evidence type="ECO:0000313" key="2">
    <source>
        <dbReference type="Proteomes" id="UP001412067"/>
    </source>
</evidence>
<gene>
    <name evidence="1" type="ORF">KSP40_PGU001762</name>
</gene>
<accession>A0ABR2M1T8</accession>
<evidence type="ECO:0000313" key="1">
    <source>
        <dbReference type="EMBL" id="KAK8956424.1"/>
    </source>
</evidence>